<dbReference type="RefSeq" id="WP_344779512.1">
    <property type="nucleotide sequence ID" value="NZ_BAAAZW010000001.1"/>
</dbReference>
<keyword evidence="1" id="KW-0472">Membrane</keyword>
<dbReference type="InterPro" id="IPR003399">
    <property type="entry name" value="Mce/MlaD"/>
</dbReference>
<keyword evidence="4" id="KW-1185">Reference proteome</keyword>
<gene>
    <name evidence="3" type="ORF">GCM10022231_01110</name>
</gene>
<dbReference type="EMBL" id="BAAAZW010000001">
    <property type="protein sequence ID" value="GAA3947852.1"/>
    <property type="molecule type" value="Genomic_DNA"/>
</dbReference>
<feature type="domain" description="Mce/MlaD" evidence="2">
    <location>
        <begin position="37"/>
        <end position="111"/>
    </location>
</feature>
<protein>
    <recommendedName>
        <fullName evidence="2">Mce/MlaD domain-containing protein</fullName>
    </recommendedName>
</protein>
<dbReference type="Pfam" id="PF02470">
    <property type="entry name" value="MlaD"/>
    <property type="match status" value="1"/>
</dbReference>
<keyword evidence="1" id="KW-1133">Transmembrane helix</keyword>
<feature type="transmembrane region" description="Helical" evidence="1">
    <location>
        <begin position="6"/>
        <end position="28"/>
    </location>
</feature>
<organism evidence="3 4">
    <name type="scientific">Gordonia caeni</name>
    <dbReference type="NCBI Taxonomy" id="1007097"/>
    <lineage>
        <taxon>Bacteria</taxon>
        <taxon>Bacillati</taxon>
        <taxon>Actinomycetota</taxon>
        <taxon>Actinomycetes</taxon>
        <taxon>Mycobacteriales</taxon>
        <taxon>Gordoniaceae</taxon>
        <taxon>Gordonia</taxon>
    </lineage>
</organism>
<name>A0ABP7NIA7_9ACTN</name>
<dbReference type="Proteomes" id="UP001418444">
    <property type="component" value="Unassembled WGS sequence"/>
</dbReference>
<proteinExistence type="predicted"/>
<sequence>MTLRASLSILATIAVLIGSVLYLTGGVLKMRTFSGQTTIVVSAPKTNGLHAGSAVLYRGVPIGNVRDVSYTGGDAVRIELSFDSRYRIPVDSDLVIENQSMLGETAMYFDPRSDQGPMIDGSKPLQATVVEVPASVPEVLGSAQTLLDQVDPSLVNDLVDTVAQALAGTQGAVETLTPAAQLVAATMIYSEPDLAAIIRRSGVLMADGEWIGPAMRPTRQELLTAGDNLSEVITHVKPFADFTEGGDIIGERWKQTLEKSAEQVSKLVPPIGRLAEVLTPAARRSGAALLGTMNISTLLNQAMRALPGDSLRLSVALPK</sequence>
<reference evidence="4" key="1">
    <citation type="journal article" date="2019" name="Int. J. Syst. Evol. Microbiol.">
        <title>The Global Catalogue of Microorganisms (GCM) 10K type strain sequencing project: providing services to taxonomists for standard genome sequencing and annotation.</title>
        <authorList>
            <consortium name="The Broad Institute Genomics Platform"/>
            <consortium name="The Broad Institute Genome Sequencing Center for Infectious Disease"/>
            <person name="Wu L."/>
            <person name="Ma J."/>
        </authorList>
    </citation>
    <scope>NUCLEOTIDE SEQUENCE [LARGE SCALE GENOMIC DNA]</scope>
    <source>
        <strain evidence="4">JCM 16923</strain>
    </source>
</reference>
<accession>A0ABP7NIA7</accession>
<dbReference type="InterPro" id="IPR052336">
    <property type="entry name" value="MlaD_Phospholipid_Transporter"/>
</dbReference>
<evidence type="ECO:0000259" key="2">
    <source>
        <dbReference type="Pfam" id="PF02470"/>
    </source>
</evidence>
<comment type="caution">
    <text evidence="3">The sequence shown here is derived from an EMBL/GenBank/DDBJ whole genome shotgun (WGS) entry which is preliminary data.</text>
</comment>
<evidence type="ECO:0000313" key="4">
    <source>
        <dbReference type="Proteomes" id="UP001418444"/>
    </source>
</evidence>
<dbReference type="PANTHER" id="PTHR33371">
    <property type="entry name" value="INTERMEMBRANE PHOSPHOLIPID TRANSPORT SYSTEM BINDING PROTEIN MLAD-RELATED"/>
    <property type="match status" value="1"/>
</dbReference>
<evidence type="ECO:0000256" key="1">
    <source>
        <dbReference type="SAM" id="Phobius"/>
    </source>
</evidence>
<dbReference type="PANTHER" id="PTHR33371:SF16">
    <property type="entry name" value="MCE-FAMILY PROTEIN MCE3F"/>
    <property type="match status" value="1"/>
</dbReference>
<keyword evidence="1" id="KW-0812">Transmembrane</keyword>
<evidence type="ECO:0000313" key="3">
    <source>
        <dbReference type="EMBL" id="GAA3947852.1"/>
    </source>
</evidence>